<evidence type="ECO:0000313" key="1">
    <source>
        <dbReference type="EMBL" id="CCC49970.1"/>
    </source>
</evidence>
<dbReference type="EMBL" id="HE573024">
    <property type="protein sequence ID" value="CCC49970.1"/>
    <property type="molecule type" value="Genomic_DNA"/>
</dbReference>
<dbReference type="AlphaFoldDB" id="G0U1L3"/>
<reference evidence="1" key="1">
    <citation type="journal article" date="2012" name="Proc. Natl. Acad. Sci. U.S.A.">
        <title>Antigenic diversity is generated by distinct evolutionary mechanisms in African trypanosome species.</title>
        <authorList>
            <person name="Jackson A.P."/>
            <person name="Berry A."/>
            <person name="Aslett M."/>
            <person name="Allison H.C."/>
            <person name="Burton P."/>
            <person name="Vavrova-Anderson J."/>
            <person name="Brown R."/>
            <person name="Browne H."/>
            <person name="Corton N."/>
            <person name="Hauser H."/>
            <person name="Gamble J."/>
            <person name="Gilderthorp R."/>
            <person name="Marcello L."/>
            <person name="McQuillan J."/>
            <person name="Otto T.D."/>
            <person name="Quail M.A."/>
            <person name="Sanders M.J."/>
            <person name="van Tonder A."/>
            <person name="Ginger M.L."/>
            <person name="Field M.C."/>
            <person name="Barry J.D."/>
            <person name="Hertz-Fowler C."/>
            <person name="Berriman M."/>
        </authorList>
    </citation>
    <scope>NUCLEOTIDE SEQUENCE</scope>
    <source>
        <strain evidence="1">Y486</strain>
    </source>
</reference>
<proteinExistence type="predicted"/>
<name>G0U1L3_TRYVY</name>
<sequence>MFSYQPPYTLLHTQTHISSSLSGSLPTQIDDKHIIFLPSTGLFSRNRPRGISWHIQRPHKRGGTLLGKISCEGQDSGDAERHPTMCYLTKHIRGSSVGYLKDGWSEVEEGWCTGIPLTVRYTGESGQLFSLDISTLSLRHPWQWLLLSTSAPPLLMSLQLH</sequence>
<accession>G0U1L3</accession>
<gene>
    <name evidence="1" type="ORF">TVY486_0805770</name>
</gene>
<protein>
    <submittedName>
        <fullName evidence="1">Uncharacterized protein</fullName>
    </submittedName>
</protein>
<organism evidence="1">
    <name type="scientific">Trypanosoma vivax (strain Y486)</name>
    <dbReference type="NCBI Taxonomy" id="1055687"/>
    <lineage>
        <taxon>Eukaryota</taxon>
        <taxon>Discoba</taxon>
        <taxon>Euglenozoa</taxon>
        <taxon>Kinetoplastea</taxon>
        <taxon>Metakinetoplastina</taxon>
        <taxon>Trypanosomatida</taxon>
        <taxon>Trypanosomatidae</taxon>
        <taxon>Trypanosoma</taxon>
        <taxon>Duttonella</taxon>
    </lineage>
</organism>